<proteinExistence type="predicted"/>
<evidence type="ECO:0000313" key="1">
    <source>
        <dbReference type="EMBL" id="KAG0446444.1"/>
    </source>
</evidence>
<accession>A0A835P5W9</accession>
<dbReference type="AlphaFoldDB" id="A0A835P5W9"/>
<evidence type="ECO:0000313" key="4">
    <source>
        <dbReference type="Proteomes" id="UP000639772"/>
    </source>
</evidence>
<evidence type="ECO:0000313" key="2">
    <source>
        <dbReference type="EMBL" id="KAG0446458.1"/>
    </source>
</evidence>
<gene>
    <name evidence="2" type="ORF">HPP92_028825</name>
    <name evidence="1" type="ORF">HPP92_028836</name>
</gene>
<dbReference type="Proteomes" id="UP000639772">
    <property type="component" value="Unassembled WGS sequence"/>
</dbReference>
<keyword evidence="3" id="KW-1185">Reference proteome</keyword>
<dbReference type="EMBL" id="JADCNL010000576">
    <property type="protein sequence ID" value="KAG0446458.1"/>
    <property type="molecule type" value="Genomic_DNA"/>
</dbReference>
<dbReference type="Proteomes" id="UP000636800">
    <property type="component" value="Unassembled WGS sequence"/>
</dbReference>
<sequence>MLPLRGFGLNHIAVVFVEETFADVIRLSGGGLDASDHGRPREWEFLQSRRQGLIDIVLRPELDNITPRSRKHWLVARDFPATRERTKPASAKTAVEDLFDLTLSGKGGPLAFFEFD</sequence>
<name>A0A835P5W9_VANPL</name>
<protein>
    <submittedName>
        <fullName evidence="2">Uncharacterized protein</fullName>
    </submittedName>
</protein>
<evidence type="ECO:0000313" key="3">
    <source>
        <dbReference type="Proteomes" id="UP000636800"/>
    </source>
</evidence>
<organism evidence="2 3">
    <name type="scientific">Vanilla planifolia</name>
    <name type="common">Vanilla</name>
    <dbReference type="NCBI Taxonomy" id="51239"/>
    <lineage>
        <taxon>Eukaryota</taxon>
        <taxon>Viridiplantae</taxon>
        <taxon>Streptophyta</taxon>
        <taxon>Embryophyta</taxon>
        <taxon>Tracheophyta</taxon>
        <taxon>Spermatophyta</taxon>
        <taxon>Magnoliopsida</taxon>
        <taxon>Liliopsida</taxon>
        <taxon>Asparagales</taxon>
        <taxon>Orchidaceae</taxon>
        <taxon>Vanilloideae</taxon>
        <taxon>Vanilleae</taxon>
        <taxon>Vanilla</taxon>
    </lineage>
</organism>
<reference evidence="3 4" key="1">
    <citation type="journal article" date="2020" name="Nat. Food">
        <title>A phased Vanilla planifolia genome enables genetic improvement of flavour and production.</title>
        <authorList>
            <person name="Hasing T."/>
            <person name="Tang H."/>
            <person name="Brym M."/>
            <person name="Khazi F."/>
            <person name="Huang T."/>
            <person name="Chambers A.H."/>
        </authorList>
    </citation>
    <scope>NUCLEOTIDE SEQUENCE [LARGE SCALE GENOMIC DNA]</scope>
    <source>
        <tissue evidence="2">Leaf</tissue>
    </source>
</reference>
<dbReference type="EMBL" id="JADCNM010000577">
    <property type="protein sequence ID" value="KAG0446444.1"/>
    <property type="molecule type" value="Genomic_DNA"/>
</dbReference>
<comment type="caution">
    <text evidence="2">The sequence shown here is derived from an EMBL/GenBank/DDBJ whole genome shotgun (WGS) entry which is preliminary data.</text>
</comment>